<proteinExistence type="inferred from homology"/>
<sequence length="235" mass="23798">MGRLVPLVVGYVTTEGGQHTHANGGVSANGGSTGGALVGEAAARNTEDSRERNELQKALIALTFSLTTASLSRALLAPTPSGAPCLFVVAPLMLSCAEGHPEMSVRKLCISAAFNLAREWLPADGPGPVAGFDAFAVDSFAAAGCLEMALRPCFPLKDAAAALALGEAAKYLLLLAARRGERLQALAATMLQARGATQGAAEVCALLAGGNGGAAALRKALTRAGEEARSQLKGC</sequence>
<keyword evidence="1" id="KW-0813">Transport</keyword>
<dbReference type="GO" id="GO:0031267">
    <property type="term" value="F:small GTPase binding"/>
    <property type="evidence" value="ECO:0007669"/>
    <property type="project" value="InterPro"/>
</dbReference>
<comment type="function">
    <text evidence="1">tRNA nucleus export receptor which facilitates tRNA translocation across the nuclear pore complex.</text>
</comment>
<dbReference type="PANTHER" id="PTHR15952:SF11">
    <property type="entry name" value="EXPORTIN-T"/>
    <property type="match status" value="1"/>
</dbReference>
<dbReference type="EMBL" id="HBHY01000552">
    <property type="protein sequence ID" value="CAE0125000.1"/>
    <property type="molecule type" value="Transcribed_RNA"/>
</dbReference>
<dbReference type="GO" id="GO:0005643">
    <property type="term" value="C:nuclear pore"/>
    <property type="evidence" value="ECO:0007669"/>
    <property type="project" value="TreeGrafter"/>
</dbReference>
<keyword evidence="1" id="KW-0820">tRNA-binding</keyword>
<keyword evidence="1" id="KW-0694">RNA-binding</keyword>
<dbReference type="GO" id="GO:0000049">
    <property type="term" value="F:tRNA binding"/>
    <property type="evidence" value="ECO:0007669"/>
    <property type="project" value="UniProtKB-UniRule"/>
</dbReference>
<dbReference type="GO" id="GO:0016363">
    <property type="term" value="C:nuclear matrix"/>
    <property type="evidence" value="ECO:0007669"/>
    <property type="project" value="TreeGrafter"/>
</dbReference>
<dbReference type="GO" id="GO:0005737">
    <property type="term" value="C:cytoplasm"/>
    <property type="evidence" value="ECO:0007669"/>
    <property type="project" value="UniProtKB-SubCell"/>
</dbReference>
<comment type="subcellular location">
    <subcellularLocation>
        <location evidence="1">Nucleus</location>
    </subcellularLocation>
    <subcellularLocation>
        <location evidence="1">Cytoplasm</location>
    </subcellularLocation>
    <text evidence="1">Shuttles between the nucleus and the cytoplasm.</text>
</comment>
<keyword evidence="1" id="KW-0539">Nucleus</keyword>
<organism evidence="2">
    <name type="scientific">Prasinoderma singulare</name>
    <dbReference type="NCBI Taxonomy" id="676789"/>
    <lineage>
        <taxon>Eukaryota</taxon>
        <taxon>Viridiplantae</taxon>
        <taxon>Prasinodermophyta</taxon>
        <taxon>Prasinodermophyceae</taxon>
        <taxon>Prasinodermales</taxon>
        <taxon>Prasinodermaceae</taxon>
        <taxon>Prasinoderma</taxon>
    </lineage>
</organism>
<accession>A0A7S3B7W3</accession>
<evidence type="ECO:0000256" key="1">
    <source>
        <dbReference type="RuleBase" id="RU366037"/>
    </source>
</evidence>
<gene>
    <name evidence="2" type="ORF">PSIN1315_LOCUS350</name>
</gene>
<comment type="similarity">
    <text evidence="1">Belongs to the exportin family.</text>
</comment>
<protein>
    <recommendedName>
        <fullName evidence="1">Exportin-T</fullName>
    </recommendedName>
    <alternativeName>
        <fullName evidence="1">Exportin(tRNA)</fullName>
    </alternativeName>
    <alternativeName>
        <fullName evidence="1">tRNA exportin</fullName>
    </alternativeName>
</protein>
<dbReference type="PANTHER" id="PTHR15952">
    <property type="entry name" value="EXPORTIN-T/LOS1"/>
    <property type="match status" value="1"/>
</dbReference>
<evidence type="ECO:0000313" key="2">
    <source>
        <dbReference type="EMBL" id="CAE0125000.1"/>
    </source>
</evidence>
<dbReference type="AlphaFoldDB" id="A0A7S3B7W3"/>
<dbReference type="InterPro" id="IPR040017">
    <property type="entry name" value="XPOT"/>
</dbReference>
<name>A0A7S3B7W3_9VIRI</name>
<keyword evidence="1" id="KW-0963">Cytoplasm</keyword>
<reference evidence="2" key="1">
    <citation type="submission" date="2021-01" db="EMBL/GenBank/DDBJ databases">
        <authorList>
            <person name="Corre E."/>
            <person name="Pelletier E."/>
            <person name="Niang G."/>
            <person name="Scheremetjew M."/>
            <person name="Finn R."/>
            <person name="Kale V."/>
            <person name="Holt S."/>
            <person name="Cochrane G."/>
            <person name="Meng A."/>
            <person name="Brown T."/>
            <person name="Cohen L."/>
        </authorList>
    </citation>
    <scope>NUCLEOTIDE SEQUENCE</scope>
    <source>
        <strain evidence="2">RCC927</strain>
    </source>
</reference>
<dbReference type="Gene3D" id="1.25.10.10">
    <property type="entry name" value="Leucine-rich Repeat Variant"/>
    <property type="match status" value="1"/>
</dbReference>
<dbReference type="InterPro" id="IPR011989">
    <property type="entry name" value="ARM-like"/>
</dbReference>
<dbReference type="GO" id="GO:0071528">
    <property type="term" value="P:tRNA re-export from nucleus"/>
    <property type="evidence" value="ECO:0007669"/>
    <property type="project" value="UniProtKB-UniRule"/>
</dbReference>